<dbReference type="Proteomes" id="UP001207582">
    <property type="component" value="Unassembled WGS sequence"/>
</dbReference>
<sequence length="283" mass="31458">MTDQSIGLPATPDIAKAQAKRLRSALAPDLTIGHSQSLELIARVHGEQSWGRLNSLISAATSIQLARDTEPKSPVAAYKQLPPNHVEQRVLQALWKGLDRAKDTHPSAKTISKSKEWLKQEIISPIALEEYLDTLDTNLGGMVFDMGAENLVKISEVETVSKYQRPKARDTSAWATTGLRPASFAAALIWLERLGFDTHPETFYGPLMEAIKKSKYVSQDELTCLWHSREKKERFQTAEYFVDAETAISNVDGQTVDGRNGLKINVARSTDQLGLIASLRVYR</sequence>
<dbReference type="InterPro" id="IPR045517">
    <property type="entry name" value="Glyoxalase_8"/>
</dbReference>
<evidence type="ECO:0000313" key="2">
    <source>
        <dbReference type="EMBL" id="MCW3784707.1"/>
    </source>
</evidence>
<gene>
    <name evidence="2" type="ORF">OM960_24645</name>
</gene>
<dbReference type="RefSeq" id="WP_264773848.1">
    <property type="nucleotide sequence ID" value="NZ_JAPDOG010000059.1"/>
</dbReference>
<proteinExistence type="predicted"/>
<evidence type="ECO:0000313" key="3">
    <source>
        <dbReference type="Proteomes" id="UP001207582"/>
    </source>
</evidence>
<feature type="domain" description="Glyoxalase-related protein" evidence="1">
    <location>
        <begin position="13"/>
        <end position="62"/>
    </location>
</feature>
<dbReference type="Pfam" id="PF20066">
    <property type="entry name" value="Glyoxalase_8"/>
    <property type="match status" value="1"/>
</dbReference>
<dbReference type="EMBL" id="JAPDOG010000059">
    <property type="protein sequence ID" value="MCW3784707.1"/>
    <property type="molecule type" value="Genomic_DNA"/>
</dbReference>
<reference evidence="2 3" key="1">
    <citation type="submission" date="2022-10" db="EMBL/GenBank/DDBJ databases">
        <title>Defluviimonas sp. CAU 1641 isolated from mud.</title>
        <authorList>
            <person name="Kim W."/>
        </authorList>
    </citation>
    <scope>NUCLEOTIDE SEQUENCE [LARGE SCALE GENOMIC DNA]</scope>
    <source>
        <strain evidence="2 3">CAU 1641</strain>
    </source>
</reference>
<evidence type="ECO:0000259" key="1">
    <source>
        <dbReference type="Pfam" id="PF20066"/>
    </source>
</evidence>
<organism evidence="2 3">
    <name type="scientific">Defluviimonas salinarum</name>
    <dbReference type="NCBI Taxonomy" id="2992147"/>
    <lineage>
        <taxon>Bacteria</taxon>
        <taxon>Pseudomonadati</taxon>
        <taxon>Pseudomonadota</taxon>
        <taxon>Alphaproteobacteria</taxon>
        <taxon>Rhodobacterales</taxon>
        <taxon>Paracoccaceae</taxon>
        <taxon>Albidovulum</taxon>
    </lineage>
</organism>
<name>A0ABT3JAI2_9RHOB</name>
<accession>A0ABT3JAI2</accession>
<comment type="caution">
    <text evidence="2">The sequence shown here is derived from an EMBL/GenBank/DDBJ whole genome shotgun (WGS) entry which is preliminary data.</text>
</comment>
<keyword evidence="3" id="KW-1185">Reference proteome</keyword>
<protein>
    <submittedName>
        <fullName evidence="2">Glyoxalase superfamily protein</fullName>
    </submittedName>
</protein>